<dbReference type="STRING" id="52441.SAMN05216302_101142"/>
<proteinExistence type="predicted"/>
<accession>A0A1I4B5D8</accession>
<dbReference type="EMBL" id="FOSP01000011">
    <property type="protein sequence ID" value="SFK63995.1"/>
    <property type="molecule type" value="Genomic_DNA"/>
</dbReference>
<dbReference type="AlphaFoldDB" id="A0A1I4B5D8"/>
<evidence type="ECO:0000313" key="2">
    <source>
        <dbReference type="Proteomes" id="UP000199533"/>
    </source>
</evidence>
<reference evidence="2" key="1">
    <citation type="submission" date="2016-10" db="EMBL/GenBank/DDBJ databases">
        <authorList>
            <person name="Varghese N."/>
            <person name="Submissions S."/>
        </authorList>
    </citation>
    <scope>NUCLEOTIDE SEQUENCE [LARGE SCALE GENOMIC DNA]</scope>
    <source>
        <strain evidence="2">Nm69</strain>
    </source>
</reference>
<sequence length="106" mass="11734">MILSDKMVIKHMKRVLVIVSLSVISFAFMASIIHDGLAENHGPKFCGGQVIFYTNVTSDLPGYSGQHNRGNFSSPGRGDCFNEVSEPETVWLFLAGLLVFRMLRGK</sequence>
<name>A0A1I4B5D8_9PROT</name>
<organism evidence="1 2">
    <name type="scientific">Nitrosomonas aestuarii</name>
    <dbReference type="NCBI Taxonomy" id="52441"/>
    <lineage>
        <taxon>Bacteria</taxon>
        <taxon>Pseudomonadati</taxon>
        <taxon>Pseudomonadota</taxon>
        <taxon>Betaproteobacteria</taxon>
        <taxon>Nitrosomonadales</taxon>
        <taxon>Nitrosomonadaceae</taxon>
        <taxon>Nitrosomonas</taxon>
    </lineage>
</organism>
<dbReference type="Proteomes" id="UP000199533">
    <property type="component" value="Unassembled WGS sequence"/>
</dbReference>
<evidence type="ECO:0000313" key="1">
    <source>
        <dbReference type="EMBL" id="SFK63995.1"/>
    </source>
</evidence>
<protein>
    <submittedName>
        <fullName evidence="1">PEP-CTERM protein-sorting domain-containing protein</fullName>
    </submittedName>
</protein>
<gene>
    <name evidence="1" type="ORF">SAMN05216302_101142</name>
</gene>
<keyword evidence="2" id="KW-1185">Reference proteome</keyword>